<accession>A0ABR7YG03</accession>
<evidence type="ECO:0000313" key="3">
    <source>
        <dbReference type="Proteomes" id="UP000651271"/>
    </source>
</evidence>
<keyword evidence="1" id="KW-0472">Membrane</keyword>
<sequence>MFRKTTSNQVDKPTLWQEIYNRWEDQINFLSIKITAILINYPRAIYTVMITSILISLVCFFYFPKIPQQNTPLTSASMINSVSSSIGSIASSAGAAKEILELQSILENIVNKDSLTQQDSMMVLYVFERMHQIENSIIKPKIPDSLTHK</sequence>
<evidence type="ECO:0000256" key="1">
    <source>
        <dbReference type="SAM" id="Phobius"/>
    </source>
</evidence>
<feature type="transmembrane region" description="Helical" evidence="1">
    <location>
        <begin position="44"/>
        <end position="63"/>
    </location>
</feature>
<proteinExistence type="predicted"/>
<organism evidence="2 3">
    <name type="scientific">Sphingobacterium litopenaei</name>
    <dbReference type="NCBI Taxonomy" id="2763500"/>
    <lineage>
        <taxon>Bacteria</taxon>
        <taxon>Pseudomonadati</taxon>
        <taxon>Bacteroidota</taxon>
        <taxon>Sphingobacteriia</taxon>
        <taxon>Sphingobacteriales</taxon>
        <taxon>Sphingobacteriaceae</taxon>
        <taxon>Sphingobacterium</taxon>
    </lineage>
</organism>
<protein>
    <recommendedName>
        <fullName evidence="4">Polysaccharide chain length determinant N-terminal domain-containing protein</fullName>
    </recommendedName>
</protein>
<dbReference type="EMBL" id="JACOIJ010000022">
    <property type="protein sequence ID" value="MBD1430206.1"/>
    <property type="molecule type" value="Genomic_DNA"/>
</dbReference>
<reference evidence="2 3" key="1">
    <citation type="submission" date="2020-08" db="EMBL/GenBank/DDBJ databases">
        <title>Sphingobacterium sp. DN04309 isolated from aquaculture water.</title>
        <authorList>
            <person name="Zhang M."/>
        </authorList>
    </citation>
    <scope>NUCLEOTIDE SEQUENCE [LARGE SCALE GENOMIC DNA]</scope>
    <source>
        <strain evidence="2 3">DN04309</strain>
    </source>
</reference>
<keyword evidence="1" id="KW-1133">Transmembrane helix</keyword>
<comment type="caution">
    <text evidence="2">The sequence shown here is derived from an EMBL/GenBank/DDBJ whole genome shotgun (WGS) entry which is preliminary data.</text>
</comment>
<dbReference type="Proteomes" id="UP000651271">
    <property type="component" value="Unassembled WGS sequence"/>
</dbReference>
<name>A0ABR7YG03_9SPHI</name>
<keyword evidence="3" id="KW-1185">Reference proteome</keyword>
<dbReference type="RefSeq" id="WP_190302460.1">
    <property type="nucleotide sequence ID" value="NZ_JACOIJ010000022.1"/>
</dbReference>
<keyword evidence="1" id="KW-0812">Transmembrane</keyword>
<evidence type="ECO:0008006" key="4">
    <source>
        <dbReference type="Google" id="ProtNLM"/>
    </source>
</evidence>
<evidence type="ECO:0000313" key="2">
    <source>
        <dbReference type="EMBL" id="MBD1430206.1"/>
    </source>
</evidence>
<gene>
    <name evidence="2" type="ORF">H8B04_11620</name>
</gene>